<sequence length="912" mass="103118">MTAAGTERERKMASVFPRILLVFSGVLLLAAVVYQTVVPNDDPYRCRAALQTGRWIDHPNKDGDRMPFKQWQPDGCLFHKYNSAEIRQCMEGRTIVLSGDSTTREVVYGVGRLLDKDHANFDRKERWNHDHKIGLKPNLTYHGVNLNYTMNPYLQTTGFDKWSSVVEILELFREERENPPPVEEQKGPALIMLGAGAWFSHTKEGEDPNYMDKYKETVSNASEVMGKPPTDFITAPMDPVDGVGNLVFFAPPAGPAYRGKSKDRIKSKSEGRVRISKMQQWLHEEETDLNFPIAWAIPSLAEGQNKTFVDPKSTGFHAIDIVAETKANIYLNLRCNAKMDRLKGYPYSRTCCTDYGNKPYVQLALVAVGIVYLVACLCCETWDLVARRESPRWSFLSMETGAFVMALLMCYYADRTQMMAKGDKLWSYTDFAILCAPCVAVGIVTIRRSEPPRSKPGLPGAPAVETNQPFLSRDQTEEWKGWMQFLILVYHWTAAARSPTIYIAIRLLVAAYLFQTGYGHTTFFLLKKDYSFKRVASVLLRLNLLACSLAYFMNTDYMFYYFSPLVSFWFLVVYVTMAVGHRRFNDNIQLVLVKICVSVVVVALIVLGSPMTRWTFTVLRTVFNIQWSLKEWEYRVALDLFVVYIGMLTAIANLKTDTLHLVLRCAMALVGLMIIWGYWFSCSTKLDSMGDYRLWHPYISFAPILAFIAIRNVSSPFCNYYSKAMAWLGRCSLETYTLQFHLFLAADTEGILLLPFNGDGSLRDRGRSLVVIVPVFLWISSLTATATGNLVKMILSTSPPPEPVNEIPLSDFVEKDGEEEPETDSENAPFLDDPDASPLDRSRARVSMYLKKVPSAKSMVCSLQARVLFIMLIMWGLNMLSPRFTQLPVPDGYNSGSQASPVQPPGPKSTPT</sequence>
<organism evidence="11 12">
    <name type="scientific">Neonectria punicea</name>
    <dbReference type="NCBI Taxonomy" id="979145"/>
    <lineage>
        <taxon>Eukaryota</taxon>
        <taxon>Fungi</taxon>
        <taxon>Dikarya</taxon>
        <taxon>Ascomycota</taxon>
        <taxon>Pezizomycotina</taxon>
        <taxon>Sordariomycetes</taxon>
        <taxon>Hypocreomycetidae</taxon>
        <taxon>Hypocreales</taxon>
        <taxon>Nectriaceae</taxon>
        <taxon>Neonectria</taxon>
    </lineage>
</organism>
<evidence type="ECO:0000256" key="1">
    <source>
        <dbReference type="ARBA" id="ARBA00004141"/>
    </source>
</evidence>
<dbReference type="Pfam" id="PF07779">
    <property type="entry name" value="Cas1_AcylT"/>
    <property type="match status" value="1"/>
</dbReference>
<name>A0ABR1GPP8_9HYPO</name>
<feature type="transmembrane region" description="Helical" evidence="9">
    <location>
        <begin position="394"/>
        <end position="413"/>
    </location>
</feature>
<comment type="subcellular location">
    <subcellularLocation>
        <location evidence="1">Membrane</location>
        <topology evidence="1">Multi-pass membrane protein</topology>
    </subcellularLocation>
</comment>
<dbReference type="PANTHER" id="PTHR13533:SF1">
    <property type="entry name" value="N-ACETYLNEURAMINATE 9-O-ACETYLTRANSFERASE"/>
    <property type="match status" value="1"/>
</dbReference>
<feature type="region of interest" description="Disordered" evidence="8">
    <location>
        <begin position="891"/>
        <end position="912"/>
    </location>
</feature>
<feature type="transmembrane region" description="Helical" evidence="9">
    <location>
        <begin position="559"/>
        <end position="579"/>
    </location>
</feature>
<feature type="transmembrane region" description="Helical" evidence="9">
    <location>
        <begin position="695"/>
        <end position="713"/>
    </location>
</feature>
<keyword evidence="12" id="KW-1185">Reference proteome</keyword>
<keyword evidence="3" id="KW-0808">Transferase</keyword>
<evidence type="ECO:0000313" key="11">
    <source>
        <dbReference type="EMBL" id="KAK7403744.1"/>
    </source>
</evidence>
<dbReference type="EMBL" id="JAZAVJ010000231">
    <property type="protein sequence ID" value="KAK7403744.1"/>
    <property type="molecule type" value="Genomic_DNA"/>
</dbReference>
<comment type="caution">
    <text evidence="11">The sequence shown here is derived from an EMBL/GenBank/DDBJ whole genome shotgun (WGS) entry which is preliminary data.</text>
</comment>
<dbReference type="Proteomes" id="UP001498476">
    <property type="component" value="Unassembled WGS sequence"/>
</dbReference>
<feature type="transmembrane region" description="Helical" evidence="9">
    <location>
        <begin position="769"/>
        <end position="791"/>
    </location>
</feature>
<evidence type="ECO:0000256" key="8">
    <source>
        <dbReference type="SAM" id="MobiDB-lite"/>
    </source>
</evidence>
<feature type="compositionally biased region" description="Pro residues" evidence="8">
    <location>
        <begin position="902"/>
        <end position="912"/>
    </location>
</feature>
<feature type="transmembrane region" description="Helical" evidence="9">
    <location>
        <begin position="535"/>
        <end position="553"/>
    </location>
</feature>
<feature type="transmembrane region" description="Helical" evidence="9">
    <location>
        <begin position="360"/>
        <end position="382"/>
    </location>
</feature>
<keyword evidence="4 9" id="KW-0812">Transmembrane</keyword>
<protein>
    <recommendedName>
        <fullName evidence="10">Cas1p 10 TM acyl transferase domain-containing protein</fullName>
    </recommendedName>
</protein>
<feature type="transmembrane region" description="Helical" evidence="9">
    <location>
        <begin position="661"/>
        <end position="680"/>
    </location>
</feature>
<feature type="region of interest" description="Disordered" evidence="8">
    <location>
        <begin position="814"/>
        <end position="839"/>
    </location>
</feature>
<evidence type="ECO:0000259" key="10">
    <source>
        <dbReference type="Pfam" id="PF07779"/>
    </source>
</evidence>
<accession>A0ABR1GPP8</accession>
<dbReference type="PANTHER" id="PTHR13533">
    <property type="entry name" value="N-ACETYLNEURAMINATE 9-O-ACETYLTRANSFERASE"/>
    <property type="match status" value="1"/>
</dbReference>
<keyword evidence="6 9" id="KW-0472">Membrane</keyword>
<proteinExistence type="inferred from homology"/>
<evidence type="ECO:0000256" key="3">
    <source>
        <dbReference type="ARBA" id="ARBA00022679"/>
    </source>
</evidence>
<keyword evidence="7" id="KW-0325">Glycoprotein</keyword>
<evidence type="ECO:0000256" key="9">
    <source>
        <dbReference type="SAM" id="Phobius"/>
    </source>
</evidence>
<feature type="transmembrane region" description="Helical" evidence="9">
    <location>
        <begin position="632"/>
        <end position="654"/>
    </location>
</feature>
<feature type="transmembrane region" description="Helical" evidence="9">
    <location>
        <begin position="425"/>
        <end position="446"/>
    </location>
</feature>
<feature type="transmembrane region" description="Helical" evidence="9">
    <location>
        <begin position="591"/>
        <end position="612"/>
    </location>
</feature>
<evidence type="ECO:0000256" key="6">
    <source>
        <dbReference type="ARBA" id="ARBA00023136"/>
    </source>
</evidence>
<gene>
    <name evidence="11" type="ORF">QQX98_010483</name>
</gene>
<comment type="similarity">
    <text evidence="2">Belongs to the PC-esterase family. CASD1 subfamily.</text>
</comment>
<evidence type="ECO:0000256" key="2">
    <source>
        <dbReference type="ARBA" id="ARBA00010666"/>
    </source>
</evidence>
<dbReference type="InterPro" id="IPR012419">
    <property type="entry name" value="Cas1_AcylTrans_dom"/>
</dbReference>
<feature type="domain" description="Cas1p 10 TM acyl transferase" evidence="10">
    <location>
        <begin position="347"/>
        <end position="796"/>
    </location>
</feature>
<feature type="compositionally biased region" description="Acidic residues" evidence="8">
    <location>
        <begin position="816"/>
        <end position="825"/>
    </location>
</feature>
<keyword evidence="5 9" id="KW-1133">Transmembrane helix</keyword>
<evidence type="ECO:0000313" key="12">
    <source>
        <dbReference type="Proteomes" id="UP001498476"/>
    </source>
</evidence>
<evidence type="ECO:0000256" key="4">
    <source>
        <dbReference type="ARBA" id="ARBA00022692"/>
    </source>
</evidence>
<evidence type="ECO:0000256" key="7">
    <source>
        <dbReference type="ARBA" id="ARBA00023180"/>
    </source>
</evidence>
<reference evidence="11 12" key="1">
    <citation type="journal article" date="2025" name="Microbiol. Resour. Announc.">
        <title>Draft genome sequences for Neonectria magnoliae and Neonectria punicea, canker pathogens of Liriodendron tulipifera and Acer saccharum in West Virginia.</title>
        <authorList>
            <person name="Petronek H.M."/>
            <person name="Kasson M.T."/>
            <person name="Metheny A.M."/>
            <person name="Stauder C.M."/>
            <person name="Lovett B."/>
            <person name="Lynch S.C."/>
            <person name="Garnas J.R."/>
            <person name="Kasson L.R."/>
            <person name="Stajich J.E."/>
        </authorList>
    </citation>
    <scope>NUCLEOTIDE SEQUENCE [LARGE SCALE GENOMIC DNA]</scope>
    <source>
        <strain evidence="11 12">NRRL 64653</strain>
    </source>
</reference>
<evidence type="ECO:0000256" key="5">
    <source>
        <dbReference type="ARBA" id="ARBA00022989"/>
    </source>
</evidence>